<proteinExistence type="predicted"/>
<reference evidence="1" key="1">
    <citation type="thesis" date="2020" institute="ProQuest LLC" country="789 East Eisenhower Parkway, Ann Arbor, MI, USA">
        <title>Comparative Genomics and Chromosome Evolution.</title>
        <authorList>
            <person name="Mudd A.B."/>
        </authorList>
    </citation>
    <scope>NUCLEOTIDE SEQUENCE</scope>
    <source>
        <strain evidence="1">237g6f4</strain>
        <tissue evidence="1">Blood</tissue>
    </source>
</reference>
<name>A0AAV6ZN07_ENGPU</name>
<organism evidence="1 2">
    <name type="scientific">Engystomops pustulosus</name>
    <name type="common">Tungara frog</name>
    <name type="synonym">Physalaemus pustulosus</name>
    <dbReference type="NCBI Taxonomy" id="76066"/>
    <lineage>
        <taxon>Eukaryota</taxon>
        <taxon>Metazoa</taxon>
        <taxon>Chordata</taxon>
        <taxon>Craniata</taxon>
        <taxon>Vertebrata</taxon>
        <taxon>Euteleostomi</taxon>
        <taxon>Amphibia</taxon>
        <taxon>Batrachia</taxon>
        <taxon>Anura</taxon>
        <taxon>Neobatrachia</taxon>
        <taxon>Hyloidea</taxon>
        <taxon>Leptodactylidae</taxon>
        <taxon>Leiuperinae</taxon>
        <taxon>Engystomops</taxon>
    </lineage>
</organism>
<dbReference type="AlphaFoldDB" id="A0AAV6ZN07"/>
<comment type="caution">
    <text evidence="1">The sequence shown here is derived from an EMBL/GenBank/DDBJ whole genome shotgun (WGS) entry which is preliminary data.</text>
</comment>
<accession>A0AAV6ZN07</accession>
<dbReference type="Proteomes" id="UP000824782">
    <property type="component" value="Unassembled WGS sequence"/>
</dbReference>
<protein>
    <submittedName>
        <fullName evidence="1">Uncharacterized protein</fullName>
    </submittedName>
</protein>
<gene>
    <name evidence="1" type="ORF">GDO81_020850</name>
</gene>
<evidence type="ECO:0000313" key="2">
    <source>
        <dbReference type="Proteomes" id="UP000824782"/>
    </source>
</evidence>
<dbReference type="EMBL" id="WNYA01000027">
    <property type="protein sequence ID" value="KAG8550764.1"/>
    <property type="molecule type" value="Genomic_DNA"/>
</dbReference>
<sequence length="79" mass="9134">METYFYPNYRLRCECEKSPPRSINCNETMYQGDTKYANRSGTILRQLVTLQITSHPRDGAASRSSLCTICLWADLFLSF</sequence>
<keyword evidence="2" id="KW-1185">Reference proteome</keyword>
<evidence type="ECO:0000313" key="1">
    <source>
        <dbReference type="EMBL" id="KAG8550764.1"/>
    </source>
</evidence>